<feature type="non-terminal residue" evidence="1">
    <location>
        <position position="128"/>
    </location>
</feature>
<dbReference type="AlphaFoldDB" id="A0A7Y4MWR0"/>
<sequence length="128" mass="13563">RPTLAATSDLAAAISDLDRAEVLRDAGLTTEAEELLGTVAVQFGAQRMRQARGEAEFHLARSLLRHDAAAAERAAATASRRFATLGSEGWAARAEAVRLEARLRAHPTRPPAAADFTRTAAALTRGGF</sequence>
<dbReference type="EMBL" id="JABFNT010000398">
    <property type="protein sequence ID" value="NOJ84043.1"/>
    <property type="molecule type" value="Genomic_DNA"/>
</dbReference>
<protein>
    <recommendedName>
        <fullName evidence="3">Helix-turn-helix transcriptional regulator</fullName>
    </recommendedName>
</protein>
<evidence type="ECO:0008006" key="3">
    <source>
        <dbReference type="Google" id="ProtNLM"/>
    </source>
</evidence>
<accession>A0A7Y4MWR0</accession>
<proteinExistence type="predicted"/>
<reference evidence="1 2" key="1">
    <citation type="submission" date="2020-05" db="EMBL/GenBank/DDBJ databases">
        <authorList>
            <person name="Whitworth D."/>
        </authorList>
    </citation>
    <scope>NUCLEOTIDE SEQUENCE [LARGE SCALE GENOMIC DNA]</scope>
    <source>
        <strain evidence="1 2">AM005</strain>
    </source>
</reference>
<feature type="non-terminal residue" evidence="1">
    <location>
        <position position="1"/>
    </location>
</feature>
<evidence type="ECO:0000313" key="2">
    <source>
        <dbReference type="Proteomes" id="UP000533080"/>
    </source>
</evidence>
<organism evidence="1 2">
    <name type="scientific">Myxococcus xanthus</name>
    <dbReference type="NCBI Taxonomy" id="34"/>
    <lineage>
        <taxon>Bacteria</taxon>
        <taxon>Pseudomonadati</taxon>
        <taxon>Myxococcota</taxon>
        <taxon>Myxococcia</taxon>
        <taxon>Myxococcales</taxon>
        <taxon>Cystobacterineae</taxon>
        <taxon>Myxococcaceae</taxon>
        <taxon>Myxococcus</taxon>
    </lineage>
</organism>
<comment type="caution">
    <text evidence="1">The sequence shown here is derived from an EMBL/GenBank/DDBJ whole genome shotgun (WGS) entry which is preliminary data.</text>
</comment>
<dbReference type="Proteomes" id="UP000533080">
    <property type="component" value="Unassembled WGS sequence"/>
</dbReference>
<name>A0A7Y4MWR0_MYXXA</name>
<gene>
    <name evidence="1" type="ORF">HNV28_38045</name>
</gene>
<evidence type="ECO:0000313" key="1">
    <source>
        <dbReference type="EMBL" id="NOJ84043.1"/>
    </source>
</evidence>